<dbReference type="AlphaFoldDB" id="A0A3B1AZ46"/>
<evidence type="ECO:0000256" key="2">
    <source>
        <dbReference type="ARBA" id="ARBA00022723"/>
    </source>
</evidence>
<dbReference type="Gene3D" id="3.90.1580.10">
    <property type="entry name" value="paralog of FGE (formylglycine-generating enzyme)"/>
    <property type="match status" value="1"/>
</dbReference>
<sequence>MYKLKLQAAVCSMLVANVSLLSVSQDAGAAPVQPQSQAAITADLANGKVVYMKYCFYCHGKEGRGDGAIAIAVKPKPVNFVRDVERMNRPDAELMKIIDNGAVQNPDSRLYMPAWKEVLSEQERWNVLGYIRELARTGRVKDAGGAAVVSTEKQQDTPSAPEGMVYIPEGDFIMGSATVDVEAMGLRFGSEPYYKNERPRRIISLKGYYADIYEVTNKDYKEFLDAVRGNVRIRLPTYWVNGQIPADQENFPVYTVHWYAAMSYCRFLGKRLPTEAEWEKAARGTDGREFPWGNEYSIKKLNNQSDFAGPITVGSYEDGKSPYGLYDMSGNVSEWVDAWYKPYPGGEDYKDPKYGEEYKVVRGGGWGGMGHYNLALYYTTSHREKGKPLEGYQDVGFRCVK</sequence>
<keyword evidence="2" id="KW-0479">Metal-binding</keyword>
<protein>
    <recommendedName>
        <fullName evidence="4">Cytochrome c domain-containing protein</fullName>
    </recommendedName>
</protein>
<dbReference type="InterPro" id="IPR016187">
    <property type="entry name" value="CTDL_fold"/>
</dbReference>
<organism evidence="5">
    <name type="scientific">hydrothermal vent metagenome</name>
    <dbReference type="NCBI Taxonomy" id="652676"/>
    <lineage>
        <taxon>unclassified sequences</taxon>
        <taxon>metagenomes</taxon>
        <taxon>ecological metagenomes</taxon>
    </lineage>
</organism>
<dbReference type="Pfam" id="PF13442">
    <property type="entry name" value="Cytochrome_CBB3"/>
    <property type="match status" value="1"/>
</dbReference>
<accession>A0A3B1AZ46</accession>
<dbReference type="GO" id="GO:0009055">
    <property type="term" value="F:electron transfer activity"/>
    <property type="evidence" value="ECO:0007669"/>
    <property type="project" value="InterPro"/>
</dbReference>
<dbReference type="SUPFAM" id="SSF46626">
    <property type="entry name" value="Cytochrome c"/>
    <property type="match status" value="1"/>
</dbReference>
<dbReference type="InterPro" id="IPR005532">
    <property type="entry name" value="SUMF_dom"/>
</dbReference>
<dbReference type="InterPro" id="IPR036909">
    <property type="entry name" value="Cyt_c-like_dom_sf"/>
</dbReference>
<dbReference type="PROSITE" id="PS51007">
    <property type="entry name" value="CYTC"/>
    <property type="match status" value="1"/>
</dbReference>
<dbReference type="GO" id="GO:0120147">
    <property type="term" value="F:formylglycine-generating oxidase activity"/>
    <property type="evidence" value="ECO:0007669"/>
    <property type="project" value="TreeGrafter"/>
</dbReference>
<dbReference type="EMBL" id="UOFX01000044">
    <property type="protein sequence ID" value="VAX09102.1"/>
    <property type="molecule type" value="Genomic_DNA"/>
</dbReference>
<evidence type="ECO:0000256" key="1">
    <source>
        <dbReference type="ARBA" id="ARBA00022617"/>
    </source>
</evidence>
<proteinExistence type="predicted"/>
<evidence type="ECO:0000256" key="3">
    <source>
        <dbReference type="ARBA" id="ARBA00023004"/>
    </source>
</evidence>
<keyword evidence="1" id="KW-0349">Heme</keyword>
<gene>
    <name evidence="5" type="ORF">MNBD_GAMMA26-2286</name>
</gene>
<dbReference type="InterPro" id="IPR051043">
    <property type="entry name" value="Sulfatase_Mod_Factor_Kinase"/>
</dbReference>
<dbReference type="GO" id="GO:0046872">
    <property type="term" value="F:metal ion binding"/>
    <property type="evidence" value="ECO:0007669"/>
    <property type="project" value="UniProtKB-KW"/>
</dbReference>
<evidence type="ECO:0000259" key="4">
    <source>
        <dbReference type="PROSITE" id="PS51007"/>
    </source>
</evidence>
<name>A0A3B1AZ46_9ZZZZ</name>
<dbReference type="InterPro" id="IPR009056">
    <property type="entry name" value="Cyt_c-like_dom"/>
</dbReference>
<keyword evidence="3" id="KW-0408">Iron</keyword>
<dbReference type="Pfam" id="PF03781">
    <property type="entry name" value="FGE-sulfatase"/>
    <property type="match status" value="1"/>
</dbReference>
<reference evidence="5" key="1">
    <citation type="submission" date="2018-06" db="EMBL/GenBank/DDBJ databases">
        <authorList>
            <person name="Zhirakovskaya E."/>
        </authorList>
    </citation>
    <scope>NUCLEOTIDE SEQUENCE</scope>
</reference>
<dbReference type="PANTHER" id="PTHR23150">
    <property type="entry name" value="SULFATASE MODIFYING FACTOR 1, 2"/>
    <property type="match status" value="1"/>
</dbReference>
<dbReference type="InterPro" id="IPR042095">
    <property type="entry name" value="SUMF_sf"/>
</dbReference>
<dbReference type="SUPFAM" id="SSF56436">
    <property type="entry name" value="C-type lectin-like"/>
    <property type="match status" value="1"/>
</dbReference>
<feature type="domain" description="Cytochrome c" evidence="4">
    <location>
        <begin position="42"/>
        <end position="135"/>
    </location>
</feature>
<dbReference type="Gene3D" id="1.10.760.10">
    <property type="entry name" value="Cytochrome c-like domain"/>
    <property type="match status" value="1"/>
</dbReference>
<dbReference type="GO" id="GO:0020037">
    <property type="term" value="F:heme binding"/>
    <property type="evidence" value="ECO:0007669"/>
    <property type="project" value="InterPro"/>
</dbReference>
<dbReference type="PANTHER" id="PTHR23150:SF19">
    <property type="entry name" value="FORMYLGLYCINE-GENERATING ENZYME"/>
    <property type="match status" value="1"/>
</dbReference>
<evidence type="ECO:0000313" key="5">
    <source>
        <dbReference type="EMBL" id="VAX09102.1"/>
    </source>
</evidence>